<dbReference type="SUPFAM" id="SSF53187">
    <property type="entry name" value="Zn-dependent exopeptidases"/>
    <property type="match status" value="1"/>
</dbReference>
<feature type="domain" description="MurNAc-LAA" evidence="1">
    <location>
        <begin position="147"/>
        <end position="258"/>
    </location>
</feature>
<dbReference type="InterPro" id="IPR050695">
    <property type="entry name" value="N-acetylmuramoyl_amidase_3"/>
</dbReference>
<protein>
    <submittedName>
        <fullName evidence="2">N-acetylmuramoyl-L-alanine amidase</fullName>
    </submittedName>
</protein>
<name>A0A928Z3L6_9CYAN</name>
<dbReference type="EMBL" id="JADEXQ010000030">
    <property type="protein sequence ID" value="MBE9030152.1"/>
    <property type="molecule type" value="Genomic_DNA"/>
</dbReference>
<dbReference type="Pfam" id="PF01520">
    <property type="entry name" value="Amidase_3"/>
    <property type="match status" value="1"/>
</dbReference>
<dbReference type="AlphaFoldDB" id="A0A928Z3L6"/>
<dbReference type="Proteomes" id="UP000625316">
    <property type="component" value="Unassembled WGS sequence"/>
</dbReference>
<dbReference type="RefSeq" id="WP_264324979.1">
    <property type="nucleotide sequence ID" value="NZ_JADEXQ010000030.1"/>
</dbReference>
<evidence type="ECO:0000313" key="2">
    <source>
        <dbReference type="EMBL" id="MBE9030152.1"/>
    </source>
</evidence>
<reference evidence="2" key="1">
    <citation type="submission" date="2020-10" db="EMBL/GenBank/DDBJ databases">
        <authorList>
            <person name="Castelo-Branco R."/>
            <person name="Eusebio N."/>
            <person name="Adriana R."/>
            <person name="Vieira A."/>
            <person name="Brugerolle De Fraissinette N."/>
            <person name="Rezende De Castro R."/>
            <person name="Schneider M.P."/>
            <person name="Vasconcelos V."/>
            <person name="Leao P.N."/>
        </authorList>
    </citation>
    <scope>NUCLEOTIDE SEQUENCE</scope>
    <source>
        <strain evidence="2">LEGE 11480</strain>
    </source>
</reference>
<dbReference type="PANTHER" id="PTHR30404:SF8">
    <property type="entry name" value="AUTOLYSIN PH-RELATED"/>
    <property type="match status" value="1"/>
</dbReference>
<accession>A0A928Z3L6</accession>
<dbReference type="Gene3D" id="3.40.630.40">
    <property type="entry name" value="Zn-dependent exopeptidases"/>
    <property type="match status" value="1"/>
</dbReference>
<dbReference type="GO" id="GO:0030288">
    <property type="term" value="C:outer membrane-bounded periplasmic space"/>
    <property type="evidence" value="ECO:0007669"/>
    <property type="project" value="TreeGrafter"/>
</dbReference>
<evidence type="ECO:0000259" key="1">
    <source>
        <dbReference type="SMART" id="SM00646"/>
    </source>
</evidence>
<proteinExistence type="predicted"/>
<dbReference type="GO" id="GO:0009253">
    <property type="term" value="P:peptidoglycan catabolic process"/>
    <property type="evidence" value="ECO:0007669"/>
    <property type="project" value="InterPro"/>
</dbReference>
<dbReference type="PANTHER" id="PTHR30404">
    <property type="entry name" value="N-ACETYLMURAMOYL-L-ALANINE AMIDASE"/>
    <property type="match status" value="1"/>
</dbReference>
<dbReference type="SMART" id="SM00646">
    <property type="entry name" value="Ami_3"/>
    <property type="match status" value="1"/>
</dbReference>
<organism evidence="2 3">
    <name type="scientific">Romeriopsis navalis LEGE 11480</name>
    <dbReference type="NCBI Taxonomy" id="2777977"/>
    <lineage>
        <taxon>Bacteria</taxon>
        <taxon>Bacillati</taxon>
        <taxon>Cyanobacteriota</taxon>
        <taxon>Cyanophyceae</taxon>
        <taxon>Leptolyngbyales</taxon>
        <taxon>Leptolyngbyaceae</taxon>
        <taxon>Romeriopsis</taxon>
        <taxon>Romeriopsis navalis</taxon>
    </lineage>
</organism>
<sequence>MAWLKLTKTGLYLMKSGSSCYVKKVDVSSSNQNLSELRLSVPLDWFSGRDIPGSMVIDLESDEPETCRISATPSGPIETPLSGKVIILDPGQGELQGGINDPGAVNGVLGRNERDEVRKQADIIKARLEKKGTVVKVVENNTDKSLTEIGSEGRGSDCFVSLHLTAFNRKVQGHQVFIHTQGTPTDEKLATLINQELAKVLPIKDAGVKRMGLGVLRGVPFPVPAVLTESFFIDSVQDTVTLDSWNELAANAIAEGIEQCFAT</sequence>
<gene>
    <name evidence="2" type="ORF">IQ266_10465</name>
</gene>
<dbReference type="GO" id="GO:0008745">
    <property type="term" value="F:N-acetylmuramoyl-L-alanine amidase activity"/>
    <property type="evidence" value="ECO:0007669"/>
    <property type="project" value="InterPro"/>
</dbReference>
<comment type="caution">
    <text evidence="2">The sequence shown here is derived from an EMBL/GenBank/DDBJ whole genome shotgun (WGS) entry which is preliminary data.</text>
</comment>
<keyword evidence="3" id="KW-1185">Reference proteome</keyword>
<dbReference type="InterPro" id="IPR002508">
    <property type="entry name" value="MurNAc-LAA_cat"/>
</dbReference>
<evidence type="ECO:0000313" key="3">
    <source>
        <dbReference type="Proteomes" id="UP000625316"/>
    </source>
</evidence>
<dbReference type="CDD" id="cd02696">
    <property type="entry name" value="MurNAc-LAA"/>
    <property type="match status" value="1"/>
</dbReference>